<evidence type="ECO:0000313" key="8">
    <source>
        <dbReference type="EMBL" id="RZT76192.1"/>
    </source>
</evidence>
<organism evidence="8 9">
    <name type="scientific">Azospira oryzae</name>
    <dbReference type="NCBI Taxonomy" id="146939"/>
    <lineage>
        <taxon>Bacteria</taxon>
        <taxon>Pseudomonadati</taxon>
        <taxon>Pseudomonadota</taxon>
        <taxon>Betaproteobacteria</taxon>
        <taxon>Rhodocyclales</taxon>
        <taxon>Rhodocyclaceae</taxon>
        <taxon>Azospira</taxon>
    </lineage>
</organism>
<evidence type="ECO:0000256" key="6">
    <source>
        <dbReference type="SAM" id="SignalP"/>
    </source>
</evidence>
<dbReference type="SUPFAM" id="SSF50685">
    <property type="entry name" value="Barwin-like endoglucanases"/>
    <property type="match status" value="1"/>
</dbReference>
<feature type="signal peptide" evidence="6">
    <location>
        <begin position="1"/>
        <end position="21"/>
    </location>
</feature>
<dbReference type="Pfam" id="PF06725">
    <property type="entry name" value="3D"/>
    <property type="match status" value="1"/>
</dbReference>
<evidence type="ECO:0000256" key="2">
    <source>
        <dbReference type="ARBA" id="ARBA00012587"/>
    </source>
</evidence>
<dbReference type="PIRSF" id="PIRSF019422">
    <property type="entry name" value="MltA"/>
    <property type="match status" value="1"/>
</dbReference>
<evidence type="ECO:0000256" key="1">
    <source>
        <dbReference type="ARBA" id="ARBA00001420"/>
    </source>
</evidence>
<dbReference type="InterPro" id="IPR036908">
    <property type="entry name" value="RlpA-like_sf"/>
</dbReference>
<sequence length="412" mass="44355">MPRRLLLLAASLALLAGCATAPRPAATTAGACPACPVCPAPGAAPVCPPAGAQLPPPPAAKPLQPARWEDLPGWGEDDLGAAWPAFLQSCKGLVGKKEWPLWRPACDEAQALGSKPDNGSLRRFFESRFQPYLLTNPEGTVEGMITGYYEPLLKGSRKPTGPGRYAVLGVPDDLLTIDLSELYPDLKNYRLRGRLLGNKVVPYWSRAELMAREDSLKARTLLWVDDPIELFFLQIQGSGRVRLPDGSIVRLGYADQNGHPYQSIGRVLIERGELKPEQASMQGIQAWARANPAKVNDLLNANPSYVFFRELDLPASEGPIGALGVPLTPERSIAIDPRSTPLGAPVFLAASHPNSSKPLRRLVLAQDTGGAIKGVVRADYFWGYGAEAGALAGRMKQTGQMWVLLPPGLGPR</sequence>
<keyword evidence="6" id="KW-0732">Signal</keyword>
<proteinExistence type="predicted"/>
<evidence type="ECO:0000256" key="5">
    <source>
        <dbReference type="ARBA" id="ARBA00030918"/>
    </source>
</evidence>
<dbReference type="PANTHER" id="PTHR30124:SF0">
    <property type="entry name" value="MEMBRANE-BOUND LYTIC MUREIN TRANSGLYCOSYLASE A"/>
    <property type="match status" value="1"/>
</dbReference>
<comment type="catalytic activity">
    <reaction evidence="1">
        <text>Exolytic cleavage of the (1-&gt;4)-beta-glycosidic linkage between N-acetylmuramic acid (MurNAc) and N-acetylglucosamine (GlcNAc) residues in peptidoglycan, from either the reducing or the non-reducing ends of the peptidoglycan chains, with concomitant formation of a 1,6-anhydrobond in the MurNAc residue.</text>
        <dbReference type="EC" id="4.2.2.n1"/>
    </reaction>
</comment>
<dbReference type="PROSITE" id="PS51257">
    <property type="entry name" value="PROKAR_LIPOPROTEIN"/>
    <property type="match status" value="1"/>
</dbReference>
<dbReference type="InterPro" id="IPR005300">
    <property type="entry name" value="MltA_B"/>
</dbReference>
<accession>A0ABY0IS55</accession>
<keyword evidence="4" id="KW-0961">Cell wall biogenesis/degradation</keyword>
<gene>
    <name evidence="8" type="ORF">EV678_2064</name>
</gene>
<feature type="chain" id="PRO_5045738375" description="peptidoglycan lytic exotransglycosylase" evidence="6">
    <location>
        <begin position="22"/>
        <end position="412"/>
    </location>
</feature>
<dbReference type="Proteomes" id="UP000292136">
    <property type="component" value="Unassembled WGS sequence"/>
</dbReference>
<protein>
    <recommendedName>
        <fullName evidence="2">peptidoglycan lytic exotransglycosylase</fullName>
        <ecNumber evidence="2">4.2.2.n1</ecNumber>
    </recommendedName>
    <alternativeName>
        <fullName evidence="5">Murein hydrolase A</fullName>
    </alternativeName>
</protein>
<dbReference type="InterPro" id="IPR010611">
    <property type="entry name" value="3D_dom"/>
</dbReference>
<dbReference type="CDD" id="cd14485">
    <property type="entry name" value="mltA_like_LT_A"/>
    <property type="match status" value="1"/>
</dbReference>
<dbReference type="Gene3D" id="2.40.240.50">
    <property type="entry name" value="Barwin-like endoglucanases"/>
    <property type="match status" value="1"/>
</dbReference>
<evidence type="ECO:0000256" key="4">
    <source>
        <dbReference type="ARBA" id="ARBA00023316"/>
    </source>
</evidence>
<keyword evidence="9" id="KW-1185">Reference proteome</keyword>
<dbReference type="EMBL" id="SHKM01000002">
    <property type="protein sequence ID" value="RZT76192.1"/>
    <property type="molecule type" value="Genomic_DNA"/>
</dbReference>
<dbReference type="RefSeq" id="WP_130459463.1">
    <property type="nucleotide sequence ID" value="NZ_SHKM01000002.1"/>
</dbReference>
<evidence type="ECO:0000259" key="7">
    <source>
        <dbReference type="SMART" id="SM00925"/>
    </source>
</evidence>
<keyword evidence="3" id="KW-0456">Lyase</keyword>
<dbReference type="EC" id="4.2.2.n1" evidence="2"/>
<dbReference type="Gene3D" id="2.40.40.10">
    <property type="entry name" value="RlpA-like domain"/>
    <property type="match status" value="1"/>
</dbReference>
<reference evidence="8 9" key="1">
    <citation type="submission" date="2019-02" db="EMBL/GenBank/DDBJ databases">
        <title>Genomic Encyclopedia of Type Strains, Phase IV (KMG-IV): sequencing the most valuable type-strain genomes for metagenomic binning, comparative biology and taxonomic classification.</title>
        <authorList>
            <person name="Goeker M."/>
        </authorList>
    </citation>
    <scope>NUCLEOTIDE SEQUENCE [LARGE SCALE GENOMIC DNA]</scope>
    <source>
        <strain evidence="8 9">DSM 21223</strain>
    </source>
</reference>
<dbReference type="PANTHER" id="PTHR30124">
    <property type="entry name" value="MEMBRANE-BOUND LYTIC MUREIN TRANSGLYCOSYLASE A"/>
    <property type="match status" value="1"/>
</dbReference>
<evidence type="ECO:0000313" key="9">
    <source>
        <dbReference type="Proteomes" id="UP000292136"/>
    </source>
</evidence>
<dbReference type="InterPro" id="IPR026044">
    <property type="entry name" value="MltA"/>
</dbReference>
<comment type="caution">
    <text evidence="8">The sequence shown here is derived from an EMBL/GenBank/DDBJ whole genome shotgun (WGS) entry which is preliminary data.</text>
</comment>
<feature type="domain" description="Lytic transglycosylase MltA" evidence="7">
    <location>
        <begin position="152"/>
        <end position="309"/>
    </location>
</feature>
<evidence type="ECO:0000256" key="3">
    <source>
        <dbReference type="ARBA" id="ARBA00023239"/>
    </source>
</evidence>
<name>A0ABY0IS55_9RHOO</name>
<dbReference type="SMART" id="SM00925">
    <property type="entry name" value="MltA"/>
    <property type="match status" value="1"/>
</dbReference>
<dbReference type="Pfam" id="PF03562">
    <property type="entry name" value="MltA"/>
    <property type="match status" value="1"/>
</dbReference>
<dbReference type="CDD" id="cd14668">
    <property type="entry name" value="mlta_B"/>
    <property type="match status" value="1"/>
</dbReference>